<dbReference type="SMART" id="SM00534">
    <property type="entry name" value="MUTSac"/>
    <property type="match status" value="1"/>
</dbReference>
<dbReference type="InterPro" id="IPR016151">
    <property type="entry name" value="DNA_mismatch_repair_MutS_N"/>
</dbReference>
<feature type="domain" description="DNA mismatch repair proteins mutS family" evidence="10">
    <location>
        <begin position="666"/>
        <end position="682"/>
    </location>
</feature>
<evidence type="ECO:0000256" key="8">
    <source>
        <dbReference type="ARBA" id="ARBA00024647"/>
    </source>
</evidence>
<gene>
    <name evidence="9" type="primary">mutS</name>
    <name evidence="11" type="ORF">HMPREF3186_01107</name>
</gene>
<evidence type="ECO:0000259" key="10">
    <source>
        <dbReference type="PROSITE" id="PS00486"/>
    </source>
</evidence>
<dbReference type="HAMAP" id="MF_00096">
    <property type="entry name" value="MutS"/>
    <property type="match status" value="1"/>
</dbReference>
<dbReference type="GO" id="GO:0005524">
    <property type="term" value="F:ATP binding"/>
    <property type="evidence" value="ECO:0007669"/>
    <property type="project" value="UniProtKB-UniRule"/>
</dbReference>
<keyword evidence="6 9" id="KW-0238">DNA-binding</keyword>
<comment type="function">
    <text evidence="8 9">This protein is involved in the repair of mismatches in DNA. It is possible that it carries out the mismatch recognition step. This protein has a weak ATPase activity.</text>
</comment>
<dbReference type="PIRSF" id="PIRSF037677">
    <property type="entry name" value="DNA_mis_repair_Msh6"/>
    <property type="match status" value="1"/>
</dbReference>
<dbReference type="InterPro" id="IPR007861">
    <property type="entry name" value="DNA_mismatch_repair_MutS_clamp"/>
</dbReference>
<proteinExistence type="inferred from homology"/>
<dbReference type="InterPro" id="IPR045076">
    <property type="entry name" value="MutS"/>
</dbReference>
<dbReference type="FunFam" id="3.40.50.300:FF:000870">
    <property type="entry name" value="MutS protein homolog 4"/>
    <property type="match status" value="1"/>
</dbReference>
<dbReference type="InterPro" id="IPR036187">
    <property type="entry name" value="DNA_mismatch_repair_MutS_sf"/>
</dbReference>
<dbReference type="SUPFAM" id="SSF55271">
    <property type="entry name" value="DNA repair protein MutS, domain I"/>
    <property type="match status" value="1"/>
</dbReference>
<dbReference type="STRING" id="1379.HMPREF3186_01107"/>
<dbReference type="InterPro" id="IPR007696">
    <property type="entry name" value="DNA_mismatch_repair_MutS_core"/>
</dbReference>
<dbReference type="FunFam" id="3.40.1170.10:FF:000001">
    <property type="entry name" value="DNA mismatch repair protein MutS"/>
    <property type="match status" value="1"/>
</dbReference>
<dbReference type="InterPro" id="IPR000432">
    <property type="entry name" value="DNA_mismatch_repair_MutS_C"/>
</dbReference>
<dbReference type="FunFam" id="1.10.1420.10:FF:000001">
    <property type="entry name" value="DNA mismatch repair protein MutS"/>
    <property type="match status" value="1"/>
</dbReference>
<sequence>MKYTPMIEQYLKIKKDYQDMFLFYRLGDFYEMFFEDATRASKILEITLTARDGGAEKIPMCGVPFHSSATYIDTLVNNGYKVAICEQVSEPGQGKIVERKVVQVITPGTYMNYKNYDENNYLGSAYVKDNNIYFAFCDIMTGDSRCTVLKNMTDLQDEVLKNNIKEVISIKDQELDISAYITEVELNNDITKEKTSNITDSNLRIACDVLLDYIEKTQNKDISSLKDFEVYFKDKFVYMTNYSLKNLEVTQNMANGGKKGSLLSIVDKTSTAAGSRKLKKWLENPLLDLKEIKKRQEIVEDFTKHYFEKADVKTSLKEVYDLERISTKVSYNIVSPKELLNLKKTLAQIPEIKKLLLGFESNKLKDIAENIDELTDLYDYLEETIHEEAGQTVKDGNVIKSGFNEELDSYKNASKNGNRILLEIEEREKERTGVKNLKVGYNKIFGYFIEVSKVGLKTIDPTELGYHRKQTLSNCERFVSEELKKVEEHIVNSKTKIEELELQLFQEVKTKIHNYIVRLQRVANTLSDIDVFVSLSDVAEEYGYVKPEFNDNNIIDIVDGRHPIVERNVSADSYISNDCKVDKDNNILLITGPNMSGKSTYMRQLALIVILAQIGSFVPATSANLPIFDKIFTRIGASDDLAGGKSTFMVEMIEAKNALVESTENSLLIFDEIGRGTSTYDGIALAQSILEYINNTIKCKTLFSTHYHELTKLENITQGIKNIHVSAKEDHGKLIFLYKINEGPIEKSYGIHVAQLAHLPEDVIVGANKILRELESGNKGSDDLVDNARYNKVLLNETSSQESEEKLREKIRQELEKEYSSKVVREEVVKIDEEALRAQLRQELEKEFRSRVVKEDVVKVDEEFLRQQLRSELEKELKEELEKTIRKQLKAEEKSGKNYAKLQLDFDGDNEKFDEIKKQLESVNFLETTPMQAFNLLYELQRKISEDVK</sequence>
<dbReference type="InterPro" id="IPR017261">
    <property type="entry name" value="DNA_mismatch_repair_MutS/MSH"/>
</dbReference>
<evidence type="ECO:0000256" key="1">
    <source>
        <dbReference type="ARBA" id="ARBA00006271"/>
    </source>
</evidence>
<dbReference type="PANTHER" id="PTHR11361">
    <property type="entry name" value="DNA MISMATCH REPAIR PROTEIN MUTS FAMILY MEMBER"/>
    <property type="match status" value="1"/>
</dbReference>
<evidence type="ECO:0000256" key="5">
    <source>
        <dbReference type="ARBA" id="ARBA00022840"/>
    </source>
</evidence>
<dbReference type="SMART" id="SM00533">
    <property type="entry name" value="MUTSd"/>
    <property type="match status" value="1"/>
</dbReference>
<evidence type="ECO:0000256" key="4">
    <source>
        <dbReference type="ARBA" id="ARBA00022763"/>
    </source>
</evidence>
<dbReference type="Gene3D" id="3.40.50.300">
    <property type="entry name" value="P-loop containing nucleotide triphosphate hydrolases"/>
    <property type="match status" value="1"/>
</dbReference>
<dbReference type="Pfam" id="PF01624">
    <property type="entry name" value="MutS_I"/>
    <property type="match status" value="1"/>
</dbReference>
<dbReference type="InterPro" id="IPR007695">
    <property type="entry name" value="DNA_mismatch_repair_MutS-lik_N"/>
</dbReference>
<dbReference type="RefSeq" id="WP_060914255.1">
    <property type="nucleotide sequence ID" value="NZ_KQ959961.1"/>
</dbReference>
<accession>A0A133ZVT4</accession>
<evidence type="ECO:0000256" key="9">
    <source>
        <dbReference type="HAMAP-Rule" id="MF_00096"/>
    </source>
</evidence>
<evidence type="ECO:0000256" key="3">
    <source>
        <dbReference type="ARBA" id="ARBA00022741"/>
    </source>
</evidence>
<keyword evidence="7 9" id="KW-0234">DNA repair</keyword>
<dbReference type="InterPro" id="IPR036678">
    <property type="entry name" value="MutS_con_dom_sf"/>
</dbReference>
<keyword evidence="5 9" id="KW-0067">ATP-binding</keyword>
<dbReference type="NCBIfam" id="NF003810">
    <property type="entry name" value="PRK05399.1"/>
    <property type="match status" value="1"/>
</dbReference>
<dbReference type="NCBIfam" id="TIGR01070">
    <property type="entry name" value="mutS1"/>
    <property type="match status" value="1"/>
</dbReference>
<dbReference type="InterPro" id="IPR005748">
    <property type="entry name" value="DNA_mismatch_repair_MutS"/>
</dbReference>
<dbReference type="GO" id="GO:0140664">
    <property type="term" value="F:ATP-dependent DNA damage sensor activity"/>
    <property type="evidence" value="ECO:0007669"/>
    <property type="project" value="InterPro"/>
</dbReference>
<dbReference type="PATRIC" id="fig|1379.3.peg.1092"/>
<dbReference type="GO" id="GO:0005829">
    <property type="term" value="C:cytosol"/>
    <property type="evidence" value="ECO:0007669"/>
    <property type="project" value="TreeGrafter"/>
</dbReference>
<dbReference type="SUPFAM" id="SSF53150">
    <property type="entry name" value="DNA repair protein MutS, domain II"/>
    <property type="match status" value="1"/>
</dbReference>
<dbReference type="SUPFAM" id="SSF52540">
    <property type="entry name" value="P-loop containing nucleoside triphosphate hydrolases"/>
    <property type="match status" value="1"/>
</dbReference>
<dbReference type="Gene3D" id="1.10.1420.10">
    <property type="match status" value="2"/>
</dbReference>
<dbReference type="Gene3D" id="3.30.420.110">
    <property type="entry name" value="MutS, connector domain"/>
    <property type="match status" value="1"/>
</dbReference>
<comment type="similarity">
    <text evidence="1 9">Belongs to the DNA mismatch repair MutS family.</text>
</comment>
<name>A0A133ZVT4_9BACL</name>
<dbReference type="Gene3D" id="3.40.1170.10">
    <property type="entry name" value="DNA repair protein MutS, domain I"/>
    <property type="match status" value="1"/>
</dbReference>
<dbReference type="Proteomes" id="UP000070355">
    <property type="component" value="Unassembled WGS sequence"/>
</dbReference>
<feature type="binding site" evidence="9">
    <location>
        <begin position="592"/>
        <end position="599"/>
    </location>
    <ligand>
        <name>ATP</name>
        <dbReference type="ChEBI" id="CHEBI:30616"/>
    </ligand>
</feature>
<protein>
    <recommendedName>
        <fullName evidence="2 9">DNA mismatch repair protein MutS</fullName>
    </recommendedName>
</protein>
<organism evidence="11 12">
    <name type="scientific">Gemella haemolysans</name>
    <dbReference type="NCBI Taxonomy" id="1379"/>
    <lineage>
        <taxon>Bacteria</taxon>
        <taxon>Bacillati</taxon>
        <taxon>Bacillota</taxon>
        <taxon>Bacilli</taxon>
        <taxon>Bacillales</taxon>
        <taxon>Gemellaceae</taxon>
        <taxon>Gemella</taxon>
    </lineage>
</organism>
<evidence type="ECO:0000256" key="7">
    <source>
        <dbReference type="ARBA" id="ARBA00023204"/>
    </source>
</evidence>
<dbReference type="Pfam" id="PF05192">
    <property type="entry name" value="MutS_III"/>
    <property type="match status" value="1"/>
</dbReference>
<dbReference type="PANTHER" id="PTHR11361:SF34">
    <property type="entry name" value="DNA MISMATCH REPAIR PROTEIN MSH1, MITOCHONDRIAL"/>
    <property type="match status" value="1"/>
</dbReference>
<dbReference type="EMBL" id="LSDC01000071">
    <property type="protein sequence ID" value="KXB59544.1"/>
    <property type="molecule type" value="Genomic_DNA"/>
</dbReference>
<reference evidence="12" key="1">
    <citation type="submission" date="2016-01" db="EMBL/GenBank/DDBJ databases">
        <authorList>
            <person name="Mitreva M."/>
            <person name="Pepin K.H."/>
            <person name="Mihindukulasuriya K.A."/>
            <person name="Fulton R."/>
            <person name="Fronick C."/>
            <person name="O'Laughlin M."/>
            <person name="Miner T."/>
            <person name="Herter B."/>
            <person name="Rosa B.A."/>
            <person name="Cordes M."/>
            <person name="Tomlinson C."/>
            <person name="Wollam A."/>
            <person name="Palsikar V.B."/>
            <person name="Mardis E.R."/>
            <person name="Wilson R.K."/>
        </authorList>
    </citation>
    <scope>NUCLEOTIDE SEQUENCE [LARGE SCALE GENOMIC DNA]</scope>
    <source>
        <strain evidence="12">DNF01167</strain>
    </source>
</reference>
<evidence type="ECO:0000256" key="6">
    <source>
        <dbReference type="ARBA" id="ARBA00023125"/>
    </source>
</evidence>
<evidence type="ECO:0000313" key="12">
    <source>
        <dbReference type="Proteomes" id="UP000070355"/>
    </source>
</evidence>
<dbReference type="CDD" id="cd03284">
    <property type="entry name" value="ABC_MutS1"/>
    <property type="match status" value="1"/>
</dbReference>
<evidence type="ECO:0000256" key="2">
    <source>
        <dbReference type="ARBA" id="ARBA00021982"/>
    </source>
</evidence>
<dbReference type="GO" id="GO:0003684">
    <property type="term" value="F:damaged DNA binding"/>
    <property type="evidence" value="ECO:0007669"/>
    <property type="project" value="UniProtKB-UniRule"/>
</dbReference>
<dbReference type="PROSITE" id="PS00486">
    <property type="entry name" value="DNA_MISMATCH_REPAIR_2"/>
    <property type="match status" value="1"/>
</dbReference>
<dbReference type="GO" id="GO:0006298">
    <property type="term" value="P:mismatch repair"/>
    <property type="evidence" value="ECO:0007669"/>
    <property type="project" value="UniProtKB-UniRule"/>
</dbReference>
<comment type="caution">
    <text evidence="11">The sequence shown here is derived from an EMBL/GenBank/DDBJ whole genome shotgun (WGS) entry which is preliminary data.</text>
</comment>
<keyword evidence="3 9" id="KW-0547">Nucleotide-binding</keyword>
<dbReference type="GO" id="GO:0030983">
    <property type="term" value="F:mismatched DNA binding"/>
    <property type="evidence" value="ECO:0007669"/>
    <property type="project" value="InterPro"/>
</dbReference>
<keyword evidence="4 9" id="KW-0227">DNA damage</keyword>
<dbReference type="OrthoDB" id="9802448at2"/>
<dbReference type="Pfam" id="PF00488">
    <property type="entry name" value="MutS_V"/>
    <property type="match status" value="1"/>
</dbReference>
<dbReference type="SUPFAM" id="SSF48334">
    <property type="entry name" value="DNA repair protein MutS, domain III"/>
    <property type="match status" value="1"/>
</dbReference>
<dbReference type="AlphaFoldDB" id="A0A133ZVT4"/>
<dbReference type="Pfam" id="PF05190">
    <property type="entry name" value="MutS_IV"/>
    <property type="match status" value="1"/>
</dbReference>
<evidence type="ECO:0000313" key="11">
    <source>
        <dbReference type="EMBL" id="KXB59544.1"/>
    </source>
</evidence>
<dbReference type="InterPro" id="IPR027417">
    <property type="entry name" value="P-loop_NTPase"/>
</dbReference>